<dbReference type="WBParaSite" id="jg15852">
    <property type="protein sequence ID" value="jg15852"/>
    <property type="gene ID" value="jg15852"/>
</dbReference>
<dbReference type="Proteomes" id="UP000887574">
    <property type="component" value="Unplaced"/>
</dbReference>
<dbReference type="AlphaFoldDB" id="A0A915D6B1"/>
<evidence type="ECO:0000313" key="3">
    <source>
        <dbReference type="WBParaSite" id="jg15852"/>
    </source>
</evidence>
<proteinExistence type="predicted"/>
<feature type="domain" description="Phosphofurin acidic cluster sorting protein 1/2 C-terminal" evidence="1">
    <location>
        <begin position="36"/>
        <end position="188"/>
    </location>
</feature>
<reference evidence="3" key="1">
    <citation type="submission" date="2022-11" db="UniProtKB">
        <authorList>
            <consortium name="WormBaseParasite"/>
        </authorList>
    </citation>
    <scope>IDENTIFICATION</scope>
</reference>
<accession>A0A915D6B1</accession>
<sequence length="200" mass="22476">MIFGKNSVKVNACFRNYDGRELHVEYWTCSDRALLTGQSTPSSISAATAYTYQEQYPVGQNSSSFKNCGTPNSAGSKFSMKASVRTLSVAREPTTNLLCILFVKDKKKDKVLQKLGRKNKQRSSNDFANSHSRIVSSVSRMVCSSGSSNSNKNQCFLDVLIDGNRWKRIRFFQISHQWQTHVKLFPISFPLVSGLTNLNK</sequence>
<organism evidence="2 3">
    <name type="scientific">Ditylenchus dipsaci</name>
    <dbReference type="NCBI Taxonomy" id="166011"/>
    <lineage>
        <taxon>Eukaryota</taxon>
        <taxon>Metazoa</taxon>
        <taxon>Ecdysozoa</taxon>
        <taxon>Nematoda</taxon>
        <taxon>Chromadorea</taxon>
        <taxon>Rhabditida</taxon>
        <taxon>Tylenchina</taxon>
        <taxon>Tylenchomorpha</taxon>
        <taxon>Sphaerularioidea</taxon>
        <taxon>Anguinidae</taxon>
        <taxon>Anguininae</taxon>
        <taxon>Ditylenchus</taxon>
    </lineage>
</organism>
<dbReference type="GO" id="GO:0072659">
    <property type="term" value="P:protein localization to plasma membrane"/>
    <property type="evidence" value="ECO:0007669"/>
    <property type="project" value="TreeGrafter"/>
</dbReference>
<dbReference type="PANTHER" id="PTHR13280:SF17">
    <property type="entry name" value="KRUEPPEL TARGET AT 95D, ISOFORM A"/>
    <property type="match status" value="1"/>
</dbReference>
<protein>
    <recommendedName>
        <fullName evidence="1">Phosphofurin acidic cluster sorting protein 1/2 C-terminal domain-containing protein</fullName>
    </recommendedName>
</protein>
<dbReference type="Pfam" id="PF10254">
    <property type="entry name" value="Pacs-1"/>
    <property type="match status" value="1"/>
</dbReference>
<name>A0A915D6B1_9BILA</name>
<keyword evidence="2" id="KW-1185">Reference proteome</keyword>
<dbReference type="InterPro" id="IPR019381">
    <property type="entry name" value="PACS1/2_C"/>
</dbReference>
<evidence type="ECO:0000259" key="1">
    <source>
        <dbReference type="Pfam" id="PF10254"/>
    </source>
</evidence>
<evidence type="ECO:0000313" key="2">
    <source>
        <dbReference type="Proteomes" id="UP000887574"/>
    </source>
</evidence>
<dbReference type="PANTHER" id="PTHR13280">
    <property type="entry name" value="PHOSPHOFURIN ACIDIC CLUSTER SORTING PROTEIN"/>
    <property type="match status" value="1"/>
</dbReference>